<dbReference type="Pfam" id="PF01704">
    <property type="entry name" value="UDPGP"/>
    <property type="match status" value="1"/>
</dbReference>
<protein>
    <submittedName>
        <fullName evidence="6">Uridylyltransferase</fullName>
    </submittedName>
</protein>
<feature type="binding site" evidence="5">
    <location>
        <position position="357"/>
    </location>
    <ligand>
        <name>UTP</name>
        <dbReference type="ChEBI" id="CHEBI:46398"/>
    </ligand>
</feature>
<feature type="binding site" evidence="5">
    <location>
        <position position="181"/>
    </location>
    <ligand>
        <name>UTP</name>
        <dbReference type="ChEBI" id="CHEBI:46398"/>
    </ligand>
</feature>
<evidence type="ECO:0000256" key="4">
    <source>
        <dbReference type="PIRSR" id="PIRSR000806-1"/>
    </source>
</evidence>
<gene>
    <name evidence="6" type="ORF">dnm_084400</name>
</gene>
<keyword evidence="7" id="KW-1185">Reference proteome</keyword>
<dbReference type="KEGG" id="dmm:dnm_084400"/>
<comment type="similarity">
    <text evidence="1">Belongs to the UDPGP type 1 family.</text>
</comment>
<dbReference type="FunFam" id="2.160.10.10:FF:000001">
    <property type="entry name" value="UTP--glucose-1-phosphate uridylyltransferase"/>
    <property type="match status" value="1"/>
</dbReference>
<sequence length="462" mass="51718">MKQSDIPNHLQSFISKMEAEKLPQVVIDTFSYYYDKVFTGETGLLSDSDISPVSPHEIEGLDNLGRYADAGEKVFKNAVRITLNGGLGTSMGLTCPKSLLEVKNGKSFLEIIIEQTKKADVKLALMNSFNTHEATLSALSKINPSEFPLTFLQHKFPKILQQGFAPAACPENPALEWNPPGHGDIYTALLTSGMLRELLDHDIRYAFISNSDNLGASMDASLLGYFSEKKFPFMMEVAERTPADLKGGHLARHKNGRLILREVAQCPASELEAFRDIRCYGFFNTNNLWINLKFLEDLIEKHKTVRLPMILNPKTLDPRNKNSPNVFQVETAMGAAVSLFEGATAVRVPRTRFFPVKKCNELLSIRSDRFVFSEDNNLVLNPKGKSDRITIRLDPEYYGKTDMFDKRFANIPSLLECDCLTIEGDVFFEKNVTIKGCVRIKNTGGSRAVIKEGTVITDDMVL</sequence>
<dbReference type="AlphaFoldDB" id="A0A975BV60"/>
<reference evidence="6" key="1">
    <citation type="journal article" date="2021" name="Microb. Physiol.">
        <title>Proteogenomic Insights into the Physiology of Marine, Sulfate-Reducing, Filamentous Desulfonema limicola and Desulfonema magnum.</title>
        <authorList>
            <person name="Schnaars V."/>
            <person name="Wohlbrand L."/>
            <person name="Scheve S."/>
            <person name="Hinrichs C."/>
            <person name="Reinhardt R."/>
            <person name="Rabus R."/>
        </authorList>
    </citation>
    <scope>NUCLEOTIDE SEQUENCE</scope>
    <source>
        <strain evidence="6">4be13</strain>
    </source>
</reference>
<dbReference type="SUPFAM" id="SSF53448">
    <property type="entry name" value="Nucleotide-diphospho-sugar transferases"/>
    <property type="match status" value="1"/>
</dbReference>
<dbReference type="Gene3D" id="2.160.10.10">
    <property type="entry name" value="Hexapeptide repeat proteins"/>
    <property type="match status" value="1"/>
</dbReference>
<evidence type="ECO:0000256" key="2">
    <source>
        <dbReference type="ARBA" id="ARBA00022679"/>
    </source>
</evidence>
<evidence type="ECO:0000313" key="6">
    <source>
        <dbReference type="EMBL" id="QTA92361.1"/>
    </source>
</evidence>
<dbReference type="GO" id="GO:0006011">
    <property type="term" value="P:UDP-alpha-D-glucose metabolic process"/>
    <property type="evidence" value="ECO:0007669"/>
    <property type="project" value="InterPro"/>
</dbReference>
<feature type="binding site" evidence="4">
    <location>
        <position position="182"/>
    </location>
    <ligand>
        <name>substrate</name>
    </ligand>
</feature>
<evidence type="ECO:0000313" key="7">
    <source>
        <dbReference type="Proteomes" id="UP000663722"/>
    </source>
</evidence>
<dbReference type="InterPro" id="IPR002618">
    <property type="entry name" value="UDPGP_fam"/>
</dbReference>
<evidence type="ECO:0000256" key="3">
    <source>
        <dbReference type="ARBA" id="ARBA00022695"/>
    </source>
</evidence>
<keyword evidence="2" id="KW-0808">Transferase</keyword>
<dbReference type="GO" id="GO:0003983">
    <property type="term" value="F:UTP:glucose-1-phosphate uridylyltransferase activity"/>
    <property type="evidence" value="ECO:0007669"/>
    <property type="project" value="InterPro"/>
</dbReference>
<organism evidence="6 7">
    <name type="scientific">Desulfonema magnum</name>
    <dbReference type="NCBI Taxonomy" id="45655"/>
    <lineage>
        <taxon>Bacteria</taxon>
        <taxon>Pseudomonadati</taxon>
        <taxon>Thermodesulfobacteriota</taxon>
        <taxon>Desulfobacteria</taxon>
        <taxon>Desulfobacterales</taxon>
        <taxon>Desulfococcaceae</taxon>
        <taxon>Desulfonema</taxon>
    </lineage>
</organism>
<dbReference type="EMBL" id="CP061800">
    <property type="protein sequence ID" value="QTA92361.1"/>
    <property type="molecule type" value="Genomic_DNA"/>
</dbReference>
<name>A0A975BV60_9BACT</name>
<dbReference type="InterPro" id="IPR029044">
    <property type="entry name" value="Nucleotide-diphossugar_trans"/>
</dbReference>
<evidence type="ECO:0000256" key="1">
    <source>
        <dbReference type="ARBA" id="ARBA00010401"/>
    </source>
</evidence>
<proteinExistence type="inferred from homology"/>
<dbReference type="InterPro" id="IPR016267">
    <property type="entry name" value="UDPGP_trans"/>
</dbReference>
<keyword evidence="3 6" id="KW-0548">Nucleotidyltransferase</keyword>
<feature type="binding site" evidence="5">
    <location>
        <position position="97"/>
    </location>
    <ligand>
        <name>UTP</name>
        <dbReference type="ChEBI" id="CHEBI:46398"/>
    </ligand>
</feature>
<dbReference type="RefSeq" id="WP_207679758.1">
    <property type="nucleotide sequence ID" value="NZ_CP061800.1"/>
</dbReference>
<feature type="binding site" evidence="5">
    <location>
        <position position="153"/>
    </location>
    <ligand>
        <name>UTP</name>
        <dbReference type="ChEBI" id="CHEBI:46398"/>
    </ligand>
</feature>
<dbReference type="Proteomes" id="UP000663722">
    <property type="component" value="Chromosome"/>
</dbReference>
<accession>A0A975BV60</accession>
<feature type="binding site" evidence="5">
    <location>
        <position position="212"/>
    </location>
    <ligand>
        <name>UTP</name>
        <dbReference type="ChEBI" id="CHEBI:46398"/>
    </ligand>
</feature>
<dbReference type="PIRSF" id="PIRSF000806">
    <property type="entry name" value="UDPGP"/>
    <property type="match status" value="1"/>
</dbReference>
<dbReference type="PANTHER" id="PTHR43511">
    <property type="match status" value="1"/>
</dbReference>
<evidence type="ECO:0000256" key="5">
    <source>
        <dbReference type="PIRSR" id="PIRSR000806-2"/>
    </source>
</evidence>
<dbReference type="Gene3D" id="3.90.550.10">
    <property type="entry name" value="Spore Coat Polysaccharide Biosynthesis Protein SpsA, Chain A"/>
    <property type="match status" value="1"/>
</dbReference>